<evidence type="ECO:0000313" key="2">
    <source>
        <dbReference type="Proteomes" id="UP000401081"/>
    </source>
</evidence>
<sequence>MAVTTVTMPNAVKCACPRGSEATMRFESGLPASFISLHIDIQFNGGLGPNFADLLKYPWRHPA</sequence>
<evidence type="ECO:0000313" key="1">
    <source>
        <dbReference type="EMBL" id="VFS58159.1"/>
    </source>
</evidence>
<proteinExistence type="predicted"/>
<gene>
    <name evidence="1" type="ORF">NCTC12993_00943</name>
</gene>
<dbReference type="AlphaFoldDB" id="A0A485AP14"/>
<dbReference type="EMBL" id="CAADJD010000011">
    <property type="protein sequence ID" value="VFS58159.1"/>
    <property type="molecule type" value="Genomic_DNA"/>
</dbReference>
<keyword evidence="2" id="KW-1185">Reference proteome</keyword>
<accession>A0A485AP14</accession>
<reference evidence="1 2" key="1">
    <citation type="submission" date="2019-03" db="EMBL/GenBank/DDBJ databases">
        <authorList>
            <consortium name="Pathogen Informatics"/>
        </authorList>
    </citation>
    <scope>NUCLEOTIDE SEQUENCE [LARGE SCALE GENOMIC DNA]</scope>
    <source>
        <strain evidence="1 2">NCTC12993</strain>
    </source>
</reference>
<organism evidence="1 2">
    <name type="scientific">Kluyvera cryocrescens</name>
    <name type="common">Kluyvera citrophila</name>
    <dbReference type="NCBI Taxonomy" id="580"/>
    <lineage>
        <taxon>Bacteria</taxon>
        <taxon>Pseudomonadati</taxon>
        <taxon>Pseudomonadota</taxon>
        <taxon>Gammaproteobacteria</taxon>
        <taxon>Enterobacterales</taxon>
        <taxon>Enterobacteriaceae</taxon>
        <taxon>Kluyvera</taxon>
    </lineage>
</organism>
<dbReference type="Proteomes" id="UP000401081">
    <property type="component" value="Unassembled WGS sequence"/>
</dbReference>
<name>A0A485AP14_KLUCR</name>
<protein>
    <submittedName>
        <fullName evidence="1">Uncharacterized protein</fullName>
    </submittedName>
</protein>